<proteinExistence type="predicted"/>
<feature type="compositionally biased region" description="Basic and acidic residues" evidence="1">
    <location>
        <begin position="41"/>
        <end position="58"/>
    </location>
</feature>
<evidence type="ECO:0000313" key="3">
    <source>
        <dbReference type="Proteomes" id="UP000765509"/>
    </source>
</evidence>
<protein>
    <submittedName>
        <fullName evidence="2">Uncharacterized protein</fullName>
    </submittedName>
</protein>
<dbReference type="AlphaFoldDB" id="A0A9Q3CIP4"/>
<keyword evidence="3" id="KW-1185">Reference proteome</keyword>
<sequence length="405" mass="46364">MPKPLAGGHELLLTHQELSGSGEDHRALRRVDPTVLKQKCQRDKELVEEPKSFIHIPKEGTGNDSSSGERRPSGICQLQTSSRSVQRQAQRTSEEEESSQEQPRKGKSQSQLAQTLPTGVQDPQIGAFISGQSLQYGQNSHGIQSLKAGKDERDFPTQIIQQIQFVKSIIDVEIGKLDANLNKISSDISKLKINEKNSTEWYKLTNVKLDSITNTCDIIESKCQAQEDELGDISISHVNEQLAILRNQFLDIINNTNQFTTHLAKRDSERQKLKNEIIESVKEIHKYYEPHIQRHSKPVTKEKTSVKGSLTPFLVENLICAKDIPKLEELSIFSGEREENHIEFIRTIDMFPEDFHIPNEIIVGRLHSLFTRTAKKWYYKMRQDHGKHDCPWWKSEIIIKWAKNS</sequence>
<feature type="compositionally biased region" description="Polar residues" evidence="1">
    <location>
        <begin position="76"/>
        <end position="85"/>
    </location>
</feature>
<feature type="compositionally biased region" description="Polar residues" evidence="1">
    <location>
        <begin position="108"/>
        <end position="117"/>
    </location>
</feature>
<reference evidence="2" key="1">
    <citation type="submission" date="2021-03" db="EMBL/GenBank/DDBJ databases">
        <title>Draft genome sequence of rust myrtle Austropuccinia psidii MF-1, a brazilian biotype.</title>
        <authorList>
            <person name="Quecine M.C."/>
            <person name="Pachon D.M.R."/>
            <person name="Bonatelli M.L."/>
            <person name="Correr F.H."/>
            <person name="Franceschini L.M."/>
            <person name="Leite T.F."/>
            <person name="Margarido G.R.A."/>
            <person name="Almeida C.A."/>
            <person name="Ferrarezi J.A."/>
            <person name="Labate C.A."/>
        </authorList>
    </citation>
    <scope>NUCLEOTIDE SEQUENCE</scope>
    <source>
        <strain evidence="2">MF-1</strain>
    </source>
</reference>
<feature type="region of interest" description="Disordered" evidence="1">
    <location>
        <begin position="41"/>
        <end position="117"/>
    </location>
</feature>
<gene>
    <name evidence="2" type="ORF">O181_024132</name>
</gene>
<dbReference type="EMBL" id="AVOT02007672">
    <property type="protein sequence ID" value="MBW0484417.1"/>
    <property type="molecule type" value="Genomic_DNA"/>
</dbReference>
<dbReference type="Proteomes" id="UP000765509">
    <property type="component" value="Unassembled WGS sequence"/>
</dbReference>
<accession>A0A9Q3CIP4</accession>
<comment type="caution">
    <text evidence="2">The sequence shown here is derived from an EMBL/GenBank/DDBJ whole genome shotgun (WGS) entry which is preliminary data.</text>
</comment>
<name>A0A9Q3CIP4_9BASI</name>
<evidence type="ECO:0000313" key="2">
    <source>
        <dbReference type="EMBL" id="MBW0484417.1"/>
    </source>
</evidence>
<organism evidence="2 3">
    <name type="scientific">Austropuccinia psidii MF-1</name>
    <dbReference type="NCBI Taxonomy" id="1389203"/>
    <lineage>
        <taxon>Eukaryota</taxon>
        <taxon>Fungi</taxon>
        <taxon>Dikarya</taxon>
        <taxon>Basidiomycota</taxon>
        <taxon>Pucciniomycotina</taxon>
        <taxon>Pucciniomycetes</taxon>
        <taxon>Pucciniales</taxon>
        <taxon>Sphaerophragmiaceae</taxon>
        <taxon>Austropuccinia</taxon>
    </lineage>
</organism>
<evidence type="ECO:0000256" key="1">
    <source>
        <dbReference type="SAM" id="MobiDB-lite"/>
    </source>
</evidence>